<gene>
    <name evidence="2" type="primary">LOC108950221</name>
</gene>
<feature type="signal peptide" evidence="1">
    <location>
        <begin position="1"/>
        <end position="23"/>
    </location>
</feature>
<reference evidence="2" key="1">
    <citation type="submission" date="2020-04" db="EMBL/GenBank/DDBJ databases">
        <authorList>
            <person name="Neveu A P."/>
        </authorList>
    </citation>
    <scope>NUCLEOTIDE SEQUENCE</scope>
    <source>
        <tissue evidence="2">Whole embryo</tissue>
    </source>
</reference>
<sequence>MEVLVFNIVLGAKLLFLLAIVEGFSFSGRLQDEDQNMAMSEKIGKHLFQEGFPIQSGLGNELSRETSKMLSNRLSDSIRKKRDLAGSTNPFGRNTYRWKLKPGKPTATSTGVADPTKNGNENLSYNYQFWGENFALKGNVTVVQYGRKLRILFLYTIKGFANATMDLVRQNVKNTFGKWPVASGASQKPRSCRFQRSENTSLFVRNPIKCSQPLKKGFTVQNQLPLEAMAAPLMLGDKNPAIDTEPDFPTQRNSPQTASDCNIPVTSFKKTWLCIDPDYPPCFLLTVQDDNYKVTETICPKQMPNRNGPTQKLFSGYW</sequence>
<evidence type="ECO:0000313" key="2">
    <source>
        <dbReference type="EMBL" id="CAB3263293.1"/>
    </source>
</evidence>
<name>A0A6F9DK18_9ASCI</name>
<feature type="chain" id="PRO_5026260518" evidence="1">
    <location>
        <begin position="24"/>
        <end position="318"/>
    </location>
</feature>
<dbReference type="EMBL" id="LR787431">
    <property type="protein sequence ID" value="CAB3263293.1"/>
    <property type="molecule type" value="mRNA"/>
</dbReference>
<organism evidence="2">
    <name type="scientific">Phallusia mammillata</name>
    <dbReference type="NCBI Taxonomy" id="59560"/>
    <lineage>
        <taxon>Eukaryota</taxon>
        <taxon>Metazoa</taxon>
        <taxon>Chordata</taxon>
        <taxon>Tunicata</taxon>
        <taxon>Ascidiacea</taxon>
        <taxon>Phlebobranchia</taxon>
        <taxon>Ascidiidae</taxon>
        <taxon>Phallusia</taxon>
    </lineage>
</organism>
<proteinExistence type="evidence at transcript level"/>
<evidence type="ECO:0000256" key="1">
    <source>
        <dbReference type="SAM" id="SignalP"/>
    </source>
</evidence>
<protein>
    <submittedName>
        <fullName evidence="2">Uncharacterized protein LOC108950221</fullName>
    </submittedName>
</protein>
<dbReference type="AlphaFoldDB" id="A0A6F9DK18"/>
<accession>A0A6F9DK18</accession>
<keyword evidence="1" id="KW-0732">Signal</keyword>